<keyword evidence="1" id="KW-0732">Signal</keyword>
<organism evidence="3 4">
    <name type="scientific">Kingdonia uniflora</name>
    <dbReference type="NCBI Taxonomy" id="39325"/>
    <lineage>
        <taxon>Eukaryota</taxon>
        <taxon>Viridiplantae</taxon>
        <taxon>Streptophyta</taxon>
        <taxon>Embryophyta</taxon>
        <taxon>Tracheophyta</taxon>
        <taxon>Spermatophyta</taxon>
        <taxon>Magnoliopsida</taxon>
        <taxon>Ranunculales</taxon>
        <taxon>Circaeasteraceae</taxon>
        <taxon>Kingdonia</taxon>
    </lineage>
</organism>
<dbReference type="Proteomes" id="UP000541444">
    <property type="component" value="Unassembled WGS sequence"/>
</dbReference>
<gene>
    <name evidence="3" type="ORF">GIB67_043145</name>
</gene>
<keyword evidence="4" id="KW-1185">Reference proteome</keyword>
<reference evidence="3 4" key="1">
    <citation type="journal article" date="2020" name="IScience">
        <title>Genome Sequencing of the Endangered Kingdonia uniflora (Circaeasteraceae, Ranunculales) Reveals Potential Mechanisms of Evolutionary Specialization.</title>
        <authorList>
            <person name="Sun Y."/>
            <person name="Deng T."/>
            <person name="Zhang A."/>
            <person name="Moore M.J."/>
            <person name="Landis J.B."/>
            <person name="Lin N."/>
            <person name="Zhang H."/>
            <person name="Zhang X."/>
            <person name="Huang J."/>
            <person name="Zhang X."/>
            <person name="Sun H."/>
            <person name="Wang H."/>
        </authorList>
    </citation>
    <scope>NUCLEOTIDE SEQUENCE [LARGE SCALE GENOMIC DNA]</scope>
    <source>
        <strain evidence="3">TB1705</strain>
        <tissue evidence="3">Leaf</tissue>
    </source>
</reference>
<dbReference type="Gene3D" id="2.40.40.10">
    <property type="entry name" value="RlpA-like domain"/>
    <property type="match status" value="1"/>
</dbReference>
<evidence type="ECO:0000313" key="4">
    <source>
        <dbReference type="Proteomes" id="UP000541444"/>
    </source>
</evidence>
<dbReference type="PROSITE" id="PS50842">
    <property type="entry name" value="EXPANSIN_EG45"/>
    <property type="match status" value="1"/>
</dbReference>
<dbReference type="EMBL" id="JACGCM010000760">
    <property type="protein sequence ID" value="KAF6167284.1"/>
    <property type="molecule type" value="Genomic_DNA"/>
</dbReference>
<dbReference type="InterPro" id="IPR009009">
    <property type="entry name" value="RlpA-like_DPBB"/>
</dbReference>
<dbReference type="OrthoDB" id="587249at2759"/>
<sequence length="141" mass="15246">MSKLHQLHLLQWFLLLSSAELFGLSRGDVGTAAQYSPPYLPTACYGNNVGKIPVDNYFASAGKGIWDNGASCGRQYRVRCLSALAKGTCTGTTIHLKIVDRSSTSVSHPSFDGTTMVLSESAFKAIANISAKEINIEYQQI</sequence>
<dbReference type="Pfam" id="PF03330">
    <property type="entry name" value="DPBB_1"/>
    <property type="match status" value="1"/>
</dbReference>
<feature type="domain" description="Expansin-like EG45" evidence="2">
    <location>
        <begin position="41"/>
        <end position="141"/>
    </location>
</feature>
<comment type="caution">
    <text evidence="3">The sequence shown here is derived from an EMBL/GenBank/DDBJ whole genome shotgun (WGS) entry which is preliminary data.</text>
</comment>
<feature type="signal peptide" evidence="1">
    <location>
        <begin position="1"/>
        <end position="19"/>
    </location>
</feature>
<dbReference type="SUPFAM" id="SSF50685">
    <property type="entry name" value="Barwin-like endoglucanases"/>
    <property type="match status" value="1"/>
</dbReference>
<dbReference type="CDD" id="cd22269">
    <property type="entry name" value="DPBB_EG45-like"/>
    <property type="match status" value="1"/>
</dbReference>
<proteinExistence type="predicted"/>
<dbReference type="InterPro" id="IPR007112">
    <property type="entry name" value="Expansin/allergen_DPBB_dom"/>
</dbReference>
<accession>A0A7J7NJX9</accession>
<evidence type="ECO:0000259" key="2">
    <source>
        <dbReference type="PROSITE" id="PS50842"/>
    </source>
</evidence>
<dbReference type="PANTHER" id="PTHR47480">
    <property type="entry name" value="EG45-LIKE DOMAIN CONTAINING PROTEIN"/>
    <property type="match status" value="1"/>
</dbReference>
<protein>
    <recommendedName>
        <fullName evidence="2">Expansin-like EG45 domain-containing protein</fullName>
    </recommendedName>
</protein>
<feature type="chain" id="PRO_5029913532" description="Expansin-like EG45 domain-containing protein" evidence="1">
    <location>
        <begin position="20"/>
        <end position="141"/>
    </location>
</feature>
<evidence type="ECO:0000256" key="1">
    <source>
        <dbReference type="SAM" id="SignalP"/>
    </source>
</evidence>
<dbReference type="AlphaFoldDB" id="A0A7J7NJX9"/>
<dbReference type="InterPro" id="IPR036908">
    <property type="entry name" value="RlpA-like_sf"/>
</dbReference>
<evidence type="ECO:0000313" key="3">
    <source>
        <dbReference type="EMBL" id="KAF6167284.1"/>
    </source>
</evidence>
<dbReference type="PANTHER" id="PTHR47480:SF1">
    <property type="entry name" value="EG45-LIKE DOMAIN CONTAINING PROTEIN 1"/>
    <property type="match status" value="1"/>
</dbReference>
<name>A0A7J7NJX9_9MAGN</name>